<accession>A0ABV5R3Y3</accession>
<proteinExistence type="predicted"/>
<keyword evidence="2" id="KW-1185">Reference proteome</keyword>
<evidence type="ECO:0000313" key="1">
    <source>
        <dbReference type="EMBL" id="MFB9572554.1"/>
    </source>
</evidence>
<dbReference type="EMBL" id="JBHMCG010000044">
    <property type="protein sequence ID" value="MFB9572554.1"/>
    <property type="molecule type" value="Genomic_DNA"/>
</dbReference>
<organism evidence="1 2">
    <name type="scientific">Streptomyces yanii</name>
    <dbReference type="NCBI Taxonomy" id="78510"/>
    <lineage>
        <taxon>Bacteria</taxon>
        <taxon>Bacillati</taxon>
        <taxon>Actinomycetota</taxon>
        <taxon>Actinomycetes</taxon>
        <taxon>Kitasatosporales</taxon>
        <taxon>Streptomycetaceae</taxon>
        <taxon>Streptomyces</taxon>
    </lineage>
</organism>
<dbReference type="RefSeq" id="WP_345516133.1">
    <property type="nucleotide sequence ID" value="NZ_BAAAXD010000035.1"/>
</dbReference>
<reference evidence="1 2" key="1">
    <citation type="submission" date="2024-09" db="EMBL/GenBank/DDBJ databases">
        <authorList>
            <person name="Sun Q."/>
            <person name="Mori K."/>
        </authorList>
    </citation>
    <scope>NUCLEOTIDE SEQUENCE [LARGE SCALE GENOMIC DNA]</scope>
    <source>
        <strain evidence="1 2">JCM 3331</strain>
    </source>
</reference>
<sequence length="120" mass="13342">MQQPFSMDDLKHVRLAAWQAGNPFFEQGLVDESYSRTLLCGRRLLLITHRMTPRPGWRPYLARFAPASDGARFALLPHAVEHADAGSARKAAEALAARMCTGPWQQALDLFVSPPRRSAA</sequence>
<evidence type="ECO:0000313" key="2">
    <source>
        <dbReference type="Proteomes" id="UP001589710"/>
    </source>
</evidence>
<protein>
    <submittedName>
        <fullName evidence="1">Uncharacterized protein</fullName>
    </submittedName>
</protein>
<comment type="caution">
    <text evidence="1">The sequence shown here is derived from an EMBL/GenBank/DDBJ whole genome shotgun (WGS) entry which is preliminary data.</text>
</comment>
<name>A0ABV5R3Y3_9ACTN</name>
<gene>
    <name evidence="1" type="ORF">ACFFTL_09525</name>
</gene>
<dbReference type="Proteomes" id="UP001589710">
    <property type="component" value="Unassembled WGS sequence"/>
</dbReference>